<dbReference type="PROSITE" id="PS50977">
    <property type="entry name" value="HTH_TETR_2"/>
    <property type="match status" value="1"/>
</dbReference>
<evidence type="ECO:0000313" key="6">
    <source>
        <dbReference type="EMBL" id="GHD68272.1"/>
    </source>
</evidence>
<evidence type="ECO:0000256" key="3">
    <source>
        <dbReference type="ARBA" id="ARBA00023163"/>
    </source>
</evidence>
<dbReference type="InterPro" id="IPR011075">
    <property type="entry name" value="TetR_C"/>
</dbReference>
<proteinExistence type="predicted"/>
<reference evidence="7" key="1">
    <citation type="journal article" date="2019" name="Int. J. Syst. Evol. Microbiol.">
        <title>The Global Catalogue of Microorganisms (GCM) 10K type strain sequencing project: providing services to taxonomists for standard genome sequencing and annotation.</title>
        <authorList>
            <consortium name="The Broad Institute Genomics Platform"/>
            <consortium name="The Broad Institute Genome Sequencing Center for Infectious Disease"/>
            <person name="Wu L."/>
            <person name="Ma J."/>
        </authorList>
    </citation>
    <scope>NUCLEOTIDE SEQUENCE [LARGE SCALE GENOMIC DNA]</scope>
    <source>
        <strain evidence="7">KCTC 23701</strain>
    </source>
</reference>
<dbReference type="SUPFAM" id="SSF46689">
    <property type="entry name" value="Homeodomain-like"/>
    <property type="match status" value="1"/>
</dbReference>
<dbReference type="Gene3D" id="1.10.357.10">
    <property type="entry name" value="Tetracycline Repressor, domain 2"/>
    <property type="match status" value="1"/>
</dbReference>
<comment type="caution">
    <text evidence="6">The sequence shown here is derived from an EMBL/GenBank/DDBJ whole genome shotgun (WGS) entry which is preliminary data.</text>
</comment>
<keyword evidence="3" id="KW-0804">Transcription</keyword>
<keyword evidence="2 4" id="KW-0238">DNA-binding</keyword>
<evidence type="ECO:0000256" key="4">
    <source>
        <dbReference type="PROSITE-ProRule" id="PRU00335"/>
    </source>
</evidence>
<evidence type="ECO:0000256" key="2">
    <source>
        <dbReference type="ARBA" id="ARBA00023125"/>
    </source>
</evidence>
<keyword evidence="7" id="KW-1185">Reference proteome</keyword>
<feature type="domain" description="HTH tetR-type" evidence="5">
    <location>
        <begin position="15"/>
        <end position="75"/>
    </location>
</feature>
<dbReference type="RefSeq" id="WP_189462039.1">
    <property type="nucleotide sequence ID" value="NZ_BMYO01000010.1"/>
</dbReference>
<dbReference type="PANTHER" id="PTHR47506:SF1">
    <property type="entry name" value="HTH-TYPE TRANSCRIPTIONAL REGULATOR YJDC"/>
    <property type="match status" value="1"/>
</dbReference>
<accession>A0ABQ3H397</accession>
<feature type="DNA-binding region" description="H-T-H motif" evidence="4">
    <location>
        <begin position="38"/>
        <end position="57"/>
    </location>
</feature>
<dbReference type="PRINTS" id="PR00455">
    <property type="entry name" value="HTHTETR"/>
</dbReference>
<keyword evidence="1" id="KW-0805">Transcription regulation</keyword>
<dbReference type="PANTHER" id="PTHR47506">
    <property type="entry name" value="TRANSCRIPTIONAL REGULATORY PROTEIN"/>
    <property type="match status" value="1"/>
</dbReference>
<gene>
    <name evidence="6" type="ORF">GCM10007350_33150</name>
</gene>
<dbReference type="Proteomes" id="UP000604737">
    <property type="component" value="Unassembled WGS sequence"/>
</dbReference>
<protein>
    <submittedName>
        <fullName evidence="6">TetR family transcriptional regulator</fullName>
    </submittedName>
</protein>
<dbReference type="Pfam" id="PF16925">
    <property type="entry name" value="TetR_C_13"/>
    <property type="match status" value="1"/>
</dbReference>
<dbReference type="SUPFAM" id="SSF48498">
    <property type="entry name" value="Tetracyclin repressor-like, C-terminal domain"/>
    <property type="match status" value="1"/>
</dbReference>
<dbReference type="InterPro" id="IPR036271">
    <property type="entry name" value="Tet_transcr_reg_TetR-rel_C_sf"/>
</dbReference>
<sequence>MNTTAKPPRTIVDADTAAARILDAAETLFYREGSRNVGVDAVVREAGVNKMSLYRQFSSKDELLRRYLQRRDDRFWGYVDASLELHPHDAAAALRQFFADLAERAGNPAYRGCPFVNIAVEYPEREHFARVFVADNKRQLLQKLTELATRAGARDPAALAKGLALLIEGAYAASQTYAPETELLSALPATADLLIAAAMLS</sequence>
<evidence type="ECO:0000313" key="7">
    <source>
        <dbReference type="Proteomes" id="UP000604737"/>
    </source>
</evidence>
<dbReference type="InterPro" id="IPR001647">
    <property type="entry name" value="HTH_TetR"/>
</dbReference>
<evidence type="ECO:0000259" key="5">
    <source>
        <dbReference type="PROSITE" id="PS50977"/>
    </source>
</evidence>
<dbReference type="EMBL" id="BMYO01000010">
    <property type="protein sequence ID" value="GHD68272.1"/>
    <property type="molecule type" value="Genomic_DNA"/>
</dbReference>
<name>A0ABQ3H397_9NEIS</name>
<organism evidence="6 7">
    <name type="scientific">Jeongeupia chitinilytica</name>
    <dbReference type="NCBI Taxonomy" id="1041641"/>
    <lineage>
        <taxon>Bacteria</taxon>
        <taxon>Pseudomonadati</taxon>
        <taxon>Pseudomonadota</taxon>
        <taxon>Betaproteobacteria</taxon>
        <taxon>Neisseriales</taxon>
        <taxon>Chitinibacteraceae</taxon>
        <taxon>Jeongeupia</taxon>
    </lineage>
</organism>
<evidence type="ECO:0000256" key="1">
    <source>
        <dbReference type="ARBA" id="ARBA00023015"/>
    </source>
</evidence>
<dbReference type="InterPro" id="IPR009057">
    <property type="entry name" value="Homeodomain-like_sf"/>
</dbReference>
<dbReference type="Pfam" id="PF00440">
    <property type="entry name" value="TetR_N"/>
    <property type="match status" value="1"/>
</dbReference>